<protein>
    <submittedName>
        <fullName evidence="2">Uncharacterized protein</fullName>
    </submittedName>
</protein>
<sequence>MALIDMVNSYQELLEKKESLAEETKNNNAKIEALKQDIAQQMIDDDCPRIAAGDYMFSLQIKSKYSKRSEEYLAANGLDFFEVLREQGFADLIKETVNAGSLQSAMNALVEQEGELPEELAEVISQYDQTDILRRKQTSSALKKAKGGK</sequence>
<evidence type="ECO:0000256" key="1">
    <source>
        <dbReference type="SAM" id="Coils"/>
    </source>
</evidence>
<proteinExistence type="predicted"/>
<organism evidence="2">
    <name type="scientific">Myoviridae sp. ctp7F23</name>
    <dbReference type="NCBI Taxonomy" id="2825174"/>
    <lineage>
        <taxon>Viruses</taxon>
        <taxon>Duplodnaviria</taxon>
        <taxon>Heunggongvirae</taxon>
        <taxon>Uroviricota</taxon>
        <taxon>Caudoviricetes</taxon>
    </lineage>
</organism>
<accession>A0A8S5U8M3</accession>
<name>A0A8S5U8M3_9CAUD</name>
<evidence type="ECO:0000313" key="2">
    <source>
        <dbReference type="EMBL" id="DAF90805.1"/>
    </source>
</evidence>
<dbReference type="Pfam" id="PF23984">
    <property type="entry name" value="DUF7307"/>
    <property type="match status" value="1"/>
</dbReference>
<dbReference type="EMBL" id="BK016037">
    <property type="protein sequence ID" value="DAF90805.1"/>
    <property type="molecule type" value="Genomic_DNA"/>
</dbReference>
<dbReference type="InterPro" id="IPR055731">
    <property type="entry name" value="Pam3_gp33-like"/>
</dbReference>
<reference evidence="2" key="1">
    <citation type="journal article" date="2021" name="Proc. Natl. Acad. Sci. U.S.A.">
        <title>A Catalog of Tens of Thousands of Viruses from Human Metagenomes Reveals Hidden Associations with Chronic Diseases.</title>
        <authorList>
            <person name="Tisza M.J."/>
            <person name="Buck C.B."/>
        </authorList>
    </citation>
    <scope>NUCLEOTIDE SEQUENCE</scope>
    <source>
        <strain evidence="2">Ctp7F23</strain>
    </source>
</reference>
<keyword evidence="1" id="KW-0175">Coiled coil</keyword>
<feature type="coiled-coil region" evidence="1">
    <location>
        <begin position="3"/>
        <end position="41"/>
    </location>
</feature>